<dbReference type="RefSeq" id="WP_326020404.1">
    <property type="nucleotide sequence ID" value="NZ_JAOZYC010000145.1"/>
</dbReference>
<evidence type="ECO:0000256" key="2">
    <source>
        <dbReference type="SAM" id="SignalP"/>
    </source>
</evidence>
<reference evidence="3 4" key="1">
    <citation type="submission" date="2022-10" db="EMBL/GenBank/DDBJ databases">
        <authorList>
            <person name="Xie J."/>
            <person name="Shen N."/>
        </authorList>
    </citation>
    <scope>NUCLEOTIDE SEQUENCE [LARGE SCALE GENOMIC DNA]</scope>
    <source>
        <strain evidence="3 4">YIM65594</strain>
    </source>
</reference>
<evidence type="ECO:0000313" key="3">
    <source>
        <dbReference type="EMBL" id="MEB8341309.1"/>
    </source>
</evidence>
<dbReference type="Proteomes" id="UP001354931">
    <property type="component" value="Unassembled WGS sequence"/>
</dbReference>
<evidence type="ECO:0008006" key="5">
    <source>
        <dbReference type="Google" id="ProtNLM"/>
    </source>
</evidence>
<dbReference type="EMBL" id="JAOZYC010000145">
    <property type="protein sequence ID" value="MEB8341309.1"/>
    <property type="molecule type" value="Genomic_DNA"/>
</dbReference>
<name>A0ABU6FBF9_9ACTN</name>
<accession>A0ABU6FBF9</accession>
<sequence length="178" mass="17293">MRQLSVSQRALSLNVLRLGRLAATTVAVAAAAGCMSVGADGGAAPTHSPPQRGSGAAPDGGAEVPDGGTDVGARVGKASAMPSRRPASPKVPATPSSASPTPTKASTPTSAPTSPSRSATQRPSQRPSSPSATSTPSPTKSSAAPSSSPPTAEPSSSAHEETAGERASEPRPQAGDPA</sequence>
<feature type="compositionally biased region" description="Low complexity" evidence="1">
    <location>
        <begin position="86"/>
        <end position="146"/>
    </location>
</feature>
<organism evidence="3 4">
    <name type="scientific">Streptomyces endophyticus</name>
    <dbReference type="NCBI Taxonomy" id="714166"/>
    <lineage>
        <taxon>Bacteria</taxon>
        <taxon>Bacillati</taxon>
        <taxon>Actinomycetota</taxon>
        <taxon>Actinomycetes</taxon>
        <taxon>Kitasatosporales</taxon>
        <taxon>Streptomycetaceae</taxon>
        <taxon>Streptomyces</taxon>
    </lineage>
</organism>
<gene>
    <name evidence="3" type="ORF">OKJ99_27790</name>
</gene>
<feature type="region of interest" description="Disordered" evidence="1">
    <location>
        <begin position="40"/>
        <end position="178"/>
    </location>
</feature>
<keyword evidence="2" id="KW-0732">Signal</keyword>
<protein>
    <recommendedName>
        <fullName evidence="5">Lipoprotein</fullName>
    </recommendedName>
</protein>
<comment type="caution">
    <text evidence="3">The sequence shown here is derived from an EMBL/GenBank/DDBJ whole genome shotgun (WGS) entry which is preliminary data.</text>
</comment>
<evidence type="ECO:0000313" key="4">
    <source>
        <dbReference type="Proteomes" id="UP001354931"/>
    </source>
</evidence>
<feature type="compositionally biased region" description="Basic and acidic residues" evidence="1">
    <location>
        <begin position="158"/>
        <end position="169"/>
    </location>
</feature>
<evidence type="ECO:0000256" key="1">
    <source>
        <dbReference type="SAM" id="MobiDB-lite"/>
    </source>
</evidence>
<keyword evidence="4" id="KW-1185">Reference proteome</keyword>
<dbReference type="PRINTS" id="PR01217">
    <property type="entry name" value="PRICHEXTENSN"/>
</dbReference>
<feature type="chain" id="PRO_5046433849" description="Lipoprotein" evidence="2">
    <location>
        <begin position="40"/>
        <end position="178"/>
    </location>
</feature>
<feature type="signal peptide" evidence="2">
    <location>
        <begin position="1"/>
        <end position="39"/>
    </location>
</feature>
<dbReference type="PROSITE" id="PS51257">
    <property type="entry name" value="PROKAR_LIPOPROTEIN"/>
    <property type="match status" value="1"/>
</dbReference>
<proteinExistence type="predicted"/>